<keyword evidence="2" id="KW-1185">Reference proteome</keyword>
<evidence type="ECO:0000313" key="2">
    <source>
        <dbReference type="Proteomes" id="UP000268093"/>
    </source>
</evidence>
<comment type="caution">
    <text evidence="1">The sequence shown here is derived from an EMBL/GenBank/DDBJ whole genome shotgun (WGS) entry which is preliminary data.</text>
</comment>
<protein>
    <submittedName>
        <fullName evidence="1">Uncharacterized protein</fullName>
    </submittedName>
</protein>
<proteinExistence type="predicted"/>
<reference evidence="1 2" key="1">
    <citation type="journal article" date="2018" name="New Phytol.">
        <title>Phylogenomics of Endogonaceae and evolution of mycorrhizas within Mucoromycota.</title>
        <authorList>
            <person name="Chang Y."/>
            <person name="Desiro A."/>
            <person name="Na H."/>
            <person name="Sandor L."/>
            <person name="Lipzen A."/>
            <person name="Clum A."/>
            <person name="Barry K."/>
            <person name="Grigoriev I.V."/>
            <person name="Martin F.M."/>
            <person name="Stajich J.E."/>
            <person name="Smith M.E."/>
            <person name="Bonito G."/>
            <person name="Spatafora J.W."/>
        </authorList>
    </citation>
    <scope>NUCLEOTIDE SEQUENCE [LARGE SCALE GENOMIC DNA]</scope>
    <source>
        <strain evidence="1 2">GMNB39</strain>
    </source>
</reference>
<organism evidence="1 2">
    <name type="scientific">Jimgerdemannia flammicorona</name>
    <dbReference type="NCBI Taxonomy" id="994334"/>
    <lineage>
        <taxon>Eukaryota</taxon>
        <taxon>Fungi</taxon>
        <taxon>Fungi incertae sedis</taxon>
        <taxon>Mucoromycota</taxon>
        <taxon>Mucoromycotina</taxon>
        <taxon>Endogonomycetes</taxon>
        <taxon>Endogonales</taxon>
        <taxon>Endogonaceae</taxon>
        <taxon>Jimgerdemannia</taxon>
    </lineage>
</organism>
<sequence length="159" mass="17518">MGLSFRVIDGVQKNREFTKAEISKYLSNPEQDPLSRLEDLTEDTKKEIAADPVINEAINKNRDKIIDVRQVNSYLLDHLDVDGALTQQELEECQQEVLKYTQGSSAVAPVVVAPVVVAPVVVTQMAVESVGSAGTDSLPETPFLTYFETVAPELRPMTL</sequence>
<name>A0A433D4E8_9FUNG</name>
<evidence type="ECO:0000313" key="1">
    <source>
        <dbReference type="EMBL" id="RUP45709.1"/>
    </source>
</evidence>
<dbReference type="Proteomes" id="UP000268093">
    <property type="component" value="Unassembled WGS sequence"/>
</dbReference>
<dbReference type="AlphaFoldDB" id="A0A433D4E8"/>
<dbReference type="EMBL" id="RBNI01006875">
    <property type="protein sequence ID" value="RUP45709.1"/>
    <property type="molecule type" value="Genomic_DNA"/>
</dbReference>
<gene>
    <name evidence="1" type="ORF">BC936DRAFT_147835</name>
</gene>
<accession>A0A433D4E8</accession>